<protein>
    <submittedName>
        <fullName evidence="1">Uncharacterized protein</fullName>
    </submittedName>
</protein>
<dbReference type="Proteomes" id="UP000030748">
    <property type="component" value="Unassembled WGS sequence"/>
</dbReference>
<accession>A0A022QHV0</accession>
<evidence type="ECO:0000313" key="1">
    <source>
        <dbReference type="EMBL" id="EYU27174.1"/>
    </source>
</evidence>
<sequence>MISSKRELVLTKMNRALLRARWPMKLQALRRQIRVLSESMTLTALRVPSEKILKCLLILDISVFHCVFVCVAMAVGRVVVDLVVVWSGGGGVPGFKRRRVDGENYRLEMSQKVQHLLGRVQLLGETLLGDVWH</sequence>
<dbReference type="AlphaFoldDB" id="A0A022QHV0"/>
<proteinExistence type="predicted"/>
<reference evidence="1 2" key="1">
    <citation type="journal article" date="2013" name="Proc. Natl. Acad. Sci. U.S.A.">
        <title>Fine-scale variation in meiotic recombination in Mimulus inferred from population shotgun sequencing.</title>
        <authorList>
            <person name="Hellsten U."/>
            <person name="Wright K.M."/>
            <person name="Jenkins J."/>
            <person name="Shu S."/>
            <person name="Yuan Y."/>
            <person name="Wessler S.R."/>
            <person name="Schmutz J."/>
            <person name="Willis J.H."/>
            <person name="Rokhsar D.S."/>
        </authorList>
    </citation>
    <scope>NUCLEOTIDE SEQUENCE [LARGE SCALE GENOMIC DNA]</scope>
    <source>
        <strain evidence="2">cv. DUN x IM62</strain>
    </source>
</reference>
<organism evidence="1 2">
    <name type="scientific">Erythranthe guttata</name>
    <name type="common">Yellow monkey flower</name>
    <name type="synonym">Mimulus guttatus</name>
    <dbReference type="NCBI Taxonomy" id="4155"/>
    <lineage>
        <taxon>Eukaryota</taxon>
        <taxon>Viridiplantae</taxon>
        <taxon>Streptophyta</taxon>
        <taxon>Embryophyta</taxon>
        <taxon>Tracheophyta</taxon>
        <taxon>Spermatophyta</taxon>
        <taxon>Magnoliopsida</taxon>
        <taxon>eudicotyledons</taxon>
        <taxon>Gunneridae</taxon>
        <taxon>Pentapetalae</taxon>
        <taxon>asterids</taxon>
        <taxon>lamiids</taxon>
        <taxon>Lamiales</taxon>
        <taxon>Phrymaceae</taxon>
        <taxon>Erythranthe</taxon>
    </lineage>
</organism>
<name>A0A022QHV0_ERYGU</name>
<gene>
    <name evidence="1" type="ORF">MIMGU_mgv1a016119mg</name>
</gene>
<dbReference type="EMBL" id="KI631506">
    <property type="protein sequence ID" value="EYU27174.1"/>
    <property type="molecule type" value="Genomic_DNA"/>
</dbReference>
<keyword evidence="2" id="KW-1185">Reference proteome</keyword>
<evidence type="ECO:0000313" key="2">
    <source>
        <dbReference type="Proteomes" id="UP000030748"/>
    </source>
</evidence>